<sequence length="212" mass="24286">MKGQPENVPILNCAVSSITTSLWSAENCFRNKSFVCLIPSAIPSTTTTVKTTTTLRVTTHKPYKCEDGWTLFKTSGFCYKAFSNMNLTWQDSEDFCIKNNSAHLASIHNQEENNFIADLARQALPTPRDDCGFYQCWIGFYTVTDNQIWLWTDDTPVDYLGWSHGEPSAGSENCAQLYLHNECYDEKINLWNNKICSYIEQNIVCKKPHFNY</sequence>
<name>A0AC34F4W6_9BILA</name>
<accession>A0AC34F4W6</accession>
<organism evidence="1 2">
    <name type="scientific">Panagrolaimus sp. ES5</name>
    <dbReference type="NCBI Taxonomy" id="591445"/>
    <lineage>
        <taxon>Eukaryota</taxon>
        <taxon>Metazoa</taxon>
        <taxon>Ecdysozoa</taxon>
        <taxon>Nematoda</taxon>
        <taxon>Chromadorea</taxon>
        <taxon>Rhabditida</taxon>
        <taxon>Tylenchina</taxon>
        <taxon>Panagrolaimomorpha</taxon>
        <taxon>Panagrolaimoidea</taxon>
        <taxon>Panagrolaimidae</taxon>
        <taxon>Panagrolaimus</taxon>
    </lineage>
</organism>
<proteinExistence type="predicted"/>
<protein>
    <submittedName>
        <fullName evidence="2">C-type lectin domain-containing protein</fullName>
    </submittedName>
</protein>
<dbReference type="Proteomes" id="UP000887579">
    <property type="component" value="Unplaced"/>
</dbReference>
<dbReference type="WBParaSite" id="ES5_v2.g12187.t1">
    <property type="protein sequence ID" value="ES5_v2.g12187.t1"/>
    <property type="gene ID" value="ES5_v2.g12187"/>
</dbReference>
<evidence type="ECO:0000313" key="2">
    <source>
        <dbReference type="WBParaSite" id="ES5_v2.g12187.t1"/>
    </source>
</evidence>
<evidence type="ECO:0000313" key="1">
    <source>
        <dbReference type="Proteomes" id="UP000887579"/>
    </source>
</evidence>
<reference evidence="2" key="1">
    <citation type="submission" date="2022-11" db="UniProtKB">
        <authorList>
            <consortium name="WormBaseParasite"/>
        </authorList>
    </citation>
    <scope>IDENTIFICATION</scope>
</reference>